<accession>A0A7R8ULP8</accession>
<protein>
    <recommendedName>
        <fullName evidence="6">Serine/threonine-protein phosphatase 6 regulatory subunit 3</fullName>
    </recommendedName>
</protein>
<dbReference type="PANTHER" id="PTHR12634:SF8">
    <property type="entry name" value="FIERY MOUNTAIN, ISOFORM D"/>
    <property type="match status" value="1"/>
</dbReference>
<feature type="region of interest" description="Disordered" evidence="3">
    <location>
        <begin position="747"/>
        <end position="768"/>
    </location>
</feature>
<dbReference type="PANTHER" id="PTHR12634">
    <property type="entry name" value="SIT4 YEAST -ASSOCIATING PROTEIN-RELATED"/>
    <property type="match status" value="1"/>
</dbReference>
<evidence type="ECO:0008006" key="6">
    <source>
        <dbReference type="Google" id="ProtNLM"/>
    </source>
</evidence>
<comment type="similarity">
    <text evidence="1">Belongs to the SAPS family.</text>
</comment>
<dbReference type="InParanoid" id="A0A7R8ULP8"/>
<dbReference type="GO" id="GO:0019888">
    <property type="term" value="F:protein phosphatase regulator activity"/>
    <property type="evidence" value="ECO:0007669"/>
    <property type="project" value="TreeGrafter"/>
</dbReference>
<keyword evidence="5" id="KW-1185">Reference proteome</keyword>
<organism evidence="4 5">
    <name type="scientific">Hermetia illucens</name>
    <name type="common">Black soldier fly</name>
    <dbReference type="NCBI Taxonomy" id="343691"/>
    <lineage>
        <taxon>Eukaryota</taxon>
        <taxon>Metazoa</taxon>
        <taxon>Ecdysozoa</taxon>
        <taxon>Arthropoda</taxon>
        <taxon>Hexapoda</taxon>
        <taxon>Insecta</taxon>
        <taxon>Pterygota</taxon>
        <taxon>Neoptera</taxon>
        <taxon>Endopterygota</taxon>
        <taxon>Diptera</taxon>
        <taxon>Brachycera</taxon>
        <taxon>Stratiomyomorpha</taxon>
        <taxon>Stratiomyidae</taxon>
        <taxon>Hermetiinae</taxon>
        <taxon>Hermetia</taxon>
    </lineage>
</organism>
<dbReference type="GO" id="GO:0005634">
    <property type="term" value="C:nucleus"/>
    <property type="evidence" value="ECO:0007669"/>
    <property type="project" value="TreeGrafter"/>
</dbReference>
<dbReference type="Pfam" id="PF04499">
    <property type="entry name" value="SAPS"/>
    <property type="match status" value="1"/>
</dbReference>
<dbReference type="OMA" id="AICETEY"/>
<dbReference type="OrthoDB" id="295029at2759"/>
<dbReference type="EMBL" id="LR899010">
    <property type="protein sequence ID" value="CAD7083171.1"/>
    <property type="molecule type" value="Genomic_DNA"/>
</dbReference>
<dbReference type="Proteomes" id="UP000594454">
    <property type="component" value="Chromosome 2"/>
</dbReference>
<dbReference type="InterPro" id="IPR016024">
    <property type="entry name" value="ARM-type_fold"/>
</dbReference>
<name>A0A7R8ULP8_HERIL</name>
<keyword evidence="2" id="KW-0131">Cell cycle</keyword>
<dbReference type="SUPFAM" id="SSF48371">
    <property type="entry name" value="ARM repeat"/>
    <property type="match status" value="1"/>
</dbReference>
<gene>
    <name evidence="4" type="ORF">HERILL_LOCUS6147</name>
</gene>
<feature type="compositionally biased region" description="Basic and acidic residues" evidence="3">
    <location>
        <begin position="788"/>
        <end position="798"/>
    </location>
</feature>
<reference evidence="4 5" key="1">
    <citation type="submission" date="2020-11" db="EMBL/GenBank/DDBJ databases">
        <authorList>
            <person name="Wallbank WR R."/>
            <person name="Pardo Diaz C."/>
            <person name="Kozak K."/>
            <person name="Martin S."/>
            <person name="Jiggins C."/>
            <person name="Moest M."/>
            <person name="Warren A I."/>
            <person name="Generalovic N T."/>
            <person name="Byers J.R.P. K."/>
            <person name="Montejo-Kovacevich G."/>
            <person name="Yen C E."/>
        </authorList>
    </citation>
    <scope>NUCLEOTIDE SEQUENCE [LARGE SCALE GENOMIC DNA]</scope>
</reference>
<dbReference type="AlphaFoldDB" id="A0A7R8ULP8"/>
<feature type="region of interest" description="Disordered" evidence="3">
    <location>
        <begin position="788"/>
        <end position="898"/>
    </location>
</feature>
<dbReference type="GO" id="GO:0019903">
    <property type="term" value="F:protein phosphatase binding"/>
    <property type="evidence" value="ECO:0007669"/>
    <property type="project" value="InterPro"/>
</dbReference>
<feature type="compositionally biased region" description="Polar residues" evidence="3">
    <location>
        <begin position="889"/>
        <end position="898"/>
    </location>
</feature>
<evidence type="ECO:0000313" key="5">
    <source>
        <dbReference type="Proteomes" id="UP000594454"/>
    </source>
</evidence>
<sequence length="898" mass="101222">MFWEKSYSQSQNIENLLQKEDVTVEELLDDEDILQECKLQTRRLMQFLTRPDVIKRLITLTITEPPENLSVAERFKYSNTACEILTFGLPSLDQKLVENTEILQTLYSFLENEPPLNPLLAAFFSKTFSMLISKKSEQDWFLYQKMCLQLLEFIKSRGNFLDLIFKHFATPVIMDLLLQIIKEVQGGTLKKNLYEWLTEQKLVERVIRILGNPEEHEKHTNVAEFLVDLIKHGRSMRQSDREDSLEQPFTGTDPLLQSLEDEESISLLLDMMLKGEPKESSIVAGISIVLTLVDESIVDEPASDKALKKMIDKERENHERVVSTVIHIIAPRIQEFHHLLLEPPTKNYSIRPTQSFGLTRLEICRLLTVLIQTGNEKIINAICETEYFNTLLKLFKQYSWNNFLHSEVDKCLGYVFACSDQNDNEKNVETNLTALQKHVIINCKIISKLVDCWEHNTETQASQNGRRLGYMGHLIQILKNVSLCVSKYDELGALIQSTLNEEEWASWKSLTDPENGELSNELLKQTRLLADCDPKALNCDNIIADLGNLDVNNIISHMDTNMEMNYSDGIDDQGSPLGEPPLSKFYDYLDNDNVISCLLSSSGEISANLRQLKVWGANLSENLDDDMDLERFSMDSTKPEISSLNMTINPWGQDPFAESGTSGNDVGGWADFSSNNFADFDAHFSSFRNDFGDKYEPDQDTTQQPEPQTEFKILIEKSDNNANVEKVPIETMSEQQTELQNKNAKNIDLQNAGNESVPPMSSTIGNDYDNEALKTSMYNGDEVNLGEHEHKTSEELKQASEATNEDNNPVISNGPASTILHGEGDSLGDEKSSESHTEKNSTNVDQATKIIEGVQSPPAKPPTTTTVSSSSESAIESKTTGISTTVTTDNETSENGPI</sequence>
<evidence type="ECO:0000256" key="2">
    <source>
        <dbReference type="ARBA" id="ARBA00023306"/>
    </source>
</evidence>
<evidence type="ECO:0000256" key="1">
    <source>
        <dbReference type="ARBA" id="ARBA00006180"/>
    </source>
</evidence>
<dbReference type="GO" id="GO:0005829">
    <property type="term" value="C:cytosol"/>
    <property type="evidence" value="ECO:0007669"/>
    <property type="project" value="TreeGrafter"/>
</dbReference>
<proteinExistence type="inferred from homology"/>
<evidence type="ECO:0000256" key="3">
    <source>
        <dbReference type="SAM" id="MobiDB-lite"/>
    </source>
</evidence>
<evidence type="ECO:0000313" key="4">
    <source>
        <dbReference type="EMBL" id="CAD7083171.1"/>
    </source>
</evidence>
<feature type="compositionally biased region" description="Basic and acidic residues" evidence="3">
    <location>
        <begin position="822"/>
        <end position="839"/>
    </location>
</feature>
<feature type="compositionally biased region" description="Polar residues" evidence="3">
    <location>
        <begin position="747"/>
        <end position="765"/>
    </location>
</feature>
<feature type="compositionally biased region" description="Polar residues" evidence="3">
    <location>
        <begin position="800"/>
        <end position="816"/>
    </location>
</feature>
<dbReference type="FunCoup" id="A0A7R8ULP8">
    <property type="interactions" value="1487"/>
</dbReference>
<feature type="compositionally biased region" description="Low complexity" evidence="3">
    <location>
        <begin position="862"/>
        <end position="888"/>
    </location>
</feature>
<dbReference type="InterPro" id="IPR007587">
    <property type="entry name" value="SAPS"/>
</dbReference>